<dbReference type="Proteomes" id="UP000264800">
    <property type="component" value="Unplaced"/>
</dbReference>
<evidence type="ECO:0000256" key="1">
    <source>
        <dbReference type="ARBA" id="ARBA00022859"/>
    </source>
</evidence>
<evidence type="ECO:0000313" key="6">
    <source>
        <dbReference type="Proteomes" id="UP000264800"/>
    </source>
</evidence>
<reference evidence="5" key="1">
    <citation type="submission" date="2025-08" db="UniProtKB">
        <authorList>
            <consortium name="Ensembl"/>
        </authorList>
    </citation>
    <scope>IDENTIFICATION</scope>
</reference>
<dbReference type="GeneTree" id="ENSGT01140000282517"/>
<keyword evidence="2" id="KW-1064">Adaptive immunity</keyword>
<evidence type="ECO:0000256" key="3">
    <source>
        <dbReference type="ARBA" id="ARBA00043265"/>
    </source>
</evidence>
<sequence>LDTQCPKLTCSVWFFSDLSGFLSGVCSQTLTESEPAVKRPGESHKLTCTYAEISDSDAFISWIRQAEGKGLEWVAQISAPSGSNKYYSTSVQNRFTISRDNDRDQVYLHMSSLKTEDSAVYYCARRATLIQEASELNRNPAAV</sequence>
<dbReference type="SMART" id="SM00406">
    <property type="entry name" value="IGv"/>
    <property type="match status" value="1"/>
</dbReference>
<dbReference type="AlphaFoldDB" id="A0A3Q2ZV42"/>
<dbReference type="PANTHER" id="PTHR23266">
    <property type="entry name" value="IMMUNOGLOBULIN HEAVY CHAIN"/>
    <property type="match status" value="1"/>
</dbReference>
<reference evidence="5" key="2">
    <citation type="submission" date="2025-09" db="UniProtKB">
        <authorList>
            <consortium name="Ensembl"/>
        </authorList>
    </citation>
    <scope>IDENTIFICATION</scope>
</reference>
<dbReference type="FunFam" id="2.60.40.10:FF:003074">
    <property type="entry name" value="Immunoglobulin heavy variable 11-1"/>
    <property type="match status" value="1"/>
</dbReference>
<dbReference type="InterPro" id="IPR003599">
    <property type="entry name" value="Ig_sub"/>
</dbReference>
<dbReference type="SMART" id="SM00409">
    <property type="entry name" value="IG"/>
    <property type="match status" value="1"/>
</dbReference>
<dbReference type="InterPro" id="IPR007110">
    <property type="entry name" value="Ig-like_dom"/>
</dbReference>
<dbReference type="SUPFAM" id="SSF48726">
    <property type="entry name" value="Immunoglobulin"/>
    <property type="match status" value="1"/>
</dbReference>
<accession>A0A3Q2ZV42</accession>
<dbReference type="InterPro" id="IPR013106">
    <property type="entry name" value="Ig_V-set"/>
</dbReference>
<dbReference type="PROSITE" id="PS50835">
    <property type="entry name" value="IG_LIKE"/>
    <property type="match status" value="1"/>
</dbReference>
<organism evidence="5 6">
    <name type="scientific">Kryptolebias marmoratus</name>
    <name type="common">Mangrove killifish</name>
    <name type="synonym">Rivulus marmoratus</name>
    <dbReference type="NCBI Taxonomy" id="37003"/>
    <lineage>
        <taxon>Eukaryota</taxon>
        <taxon>Metazoa</taxon>
        <taxon>Chordata</taxon>
        <taxon>Craniata</taxon>
        <taxon>Vertebrata</taxon>
        <taxon>Euteleostomi</taxon>
        <taxon>Actinopterygii</taxon>
        <taxon>Neopterygii</taxon>
        <taxon>Teleostei</taxon>
        <taxon>Neoteleostei</taxon>
        <taxon>Acanthomorphata</taxon>
        <taxon>Ovalentaria</taxon>
        <taxon>Atherinomorphae</taxon>
        <taxon>Cyprinodontiformes</taxon>
        <taxon>Rivulidae</taxon>
        <taxon>Kryptolebias</taxon>
    </lineage>
</organism>
<dbReference type="InterPro" id="IPR036179">
    <property type="entry name" value="Ig-like_dom_sf"/>
</dbReference>
<keyword evidence="1" id="KW-0391">Immunity</keyword>
<evidence type="ECO:0000259" key="4">
    <source>
        <dbReference type="PROSITE" id="PS50835"/>
    </source>
</evidence>
<keyword evidence="3" id="KW-1280">Immunoglobulin</keyword>
<evidence type="ECO:0000313" key="5">
    <source>
        <dbReference type="Ensembl" id="ENSKMAP00000002134.1"/>
    </source>
</evidence>
<dbReference type="InterPro" id="IPR013783">
    <property type="entry name" value="Ig-like_fold"/>
</dbReference>
<dbReference type="Gene3D" id="2.60.40.10">
    <property type="entry name" value="Immunoglobulins"/>
    <property type="match status" value="1"/>
</dbReference>
<name>A0A3Q2ZV42_KRYMA</name>
<proteinExistence type="predicted"/>
<dbReference type="Pfam" id="PF07686">
    <property type="entry name" value="V-set"/>
    <property type="match status" value="1"/>
</dbReference>
<dbReference type="GO" id="GO:0002250">
    <property type="term" value="P:adaptive immune response"/>
    <property type="evidence" value="ECO:0007669"/>
    <property type="project" value="UniProtKB-KW"/>
</dbReference>
<dbReference type="GO" id="GO:0005576">
    <property type="term" value="C:extracellular region"/>
    <property type="evidence" value="ECO:0007669"/>
    <property type="project" value="UniProtKB-ARBA"/>
</dbReference>
<dbReference type="GO" id="GO:0019814">
    <property type="term" value="C:immunoglobulin complex"/>
    <property type="evidence" value="ECO:0007669"/>
    <property type="project" value="UniProtKB-KW"/>
</dbReference>
<evidence type="ECO:0000256" key="2">
    <source>
        <dbReference type="ARBA" id="ARBA00023130"/>
    </source>
</evidence>
<keyword evidence="6" id="KW-1185">Reference proteome</keyword>
<dbReference type="STRING" id="37003.ENSKMAP00000002134"/>
<protein>
    <submittedName>
        <fullName evidence="5">Immunoglobulin heavy variable 10-1</fullName>
    </submittedName>
</protein>
<dbReference type="InterPro" id="IPR050199">
    <property type="entry name" value="IgHV"/>
</dbReference>
<feature type="domain" description="Ig-like" evidence="4">
    <location>
        <begin position="6"/>
        <end position="137"/>
    </location>
</feature>
<dbReference type="Ensembl" id="ENSKMAT00000002184.1">
    <property type="protein sequence ID" value="ENSKMAP00000002134.1"/>
    <property type="gene ID" value="ENSKMAG00000001652.1"/>
</dbReference>
<dbReference type="OMA" id="NDAAISW"/>